<evidence type="ECO:0000256" key="1">
    <source>
        <dbReference type="SAM" id="MobiDB-lite"/>
    </source>
</evidence>
<protein>
    <submittedName>
        <fullName evidence="4">Phosphatase PAP2 family protein</fullName>
    </submittedName>
</protein>
<feature type="transmembrane region" description="Helical" evidence="2">
    <location>
        <begin position="156"/>
        <end position="175"/>
    </location>
</feature>
<name>A0ABS0X0A2_9ACTN</name>
<feature type="region of interest" description="Disordered" evidence="1">
    <location>
        <begin position="277"/>
        <end position="306"/>
    </location>
</feature>
<feature type="domain" description="Phosphatidic acid phosphatase type 2/haloperoxidase" evidence="3">
    <location>
        <begin position="135"/>
        <end position="269"/>
    </location>
</feature>
<proteinExistence type="predicted"/>
<dbReference type="Pfam" id="PF01569">
    <property type="entry name" value="PAP2"/>
    <property type="match status" value="1"/>
</dbReference>
<accession>A0ABS0X0A2</accession>
<keyword evidence="2" id="KW-1133">Transmembrane helix</keyword>
<dbReference type="Gene3D" id="1.20.144.10">
    <property type="entry name" value="Phosphatidic acid phosphatase type 2/haloperoxidase"/>
    <property type="match status" value="1"/>
</dbReference>
<feature type="compositionally biased region" description="Basic and acidic residues" evidence="1">
    <location>
        <begin position="1"/>
        <end position="11"/>
    </location>
</feature>
<feature type="transmembrane region" description="Helical" evidence="2">
    <location>
        <begin position="76"/>
        <end position="96"/>
    </location>
</feature>
<dbReference type="EMBL" id="JAEKOZ010000002">
    <property type="protein sequence ID" value="MBJ3806524.1"/>
    <property type="molecule type" value="Genomic_DNA"/>
</dbReference>
<evidence type="ECO:0000256" key="2">
    <source>
        <dbReference type="SAM" id="Phobius"/>
    </source>
</evidence>
<dbReference type="InterPro" id="IPR036938">
    <property type="entry name" value="PAP2/HPO_sf"/>
</dbReference>
<organism evidence="4 5">
    <name type="scientific">Streptomyces flavofungini</name>
    <dbReference type="NCBI Taxonomy" id="68200"/>
    <lineage>
        <taxon>Bacteria</taxon>
        <taxon>Bacillati</taxon>
        <taxon>Actinomycetota</taxon>
        <taxon>Actinomycetes</taxon>
        <taxon>Kitasatosporales</taxon>
        <taxon>Streptomycetaceae</taxon>
        <taxon>Streptomyces</taxon>
    </lineage>
</organism>
<evidence type="ECO:0000259" key="3">
    <source>
        <dbReference type="SMART" id="SM00014"/>
    </source>
</evidence>
<keyword evidence="2" id="KW-0472">Membrane</keyword>
<feature type="transmembrane region" description="Helical" evidence="2">
    <location>
        <begin position="124"/>
        <end position="144"/>
    </location>
</feature>
<keyword evidence="5" id="KW-1185">Reference proteome</keyword>
<keyword evidence="2" id="KW-0812">Transmembrane</keyword>
<sequence length="306" mass="32231">MRETPRPRETGGDTGSEPPQPRPGRAFARTPGAYGSGTPHRSDGRPPQTPRGVRQPGQLGRLGTTPPVPRRPTTCLPLLLGIGLAFAFALLTWQVAADGPLRRLDERVGRALADGPLPTGAAELLADLGNMTVAVPVLAVVAAYTAWRTHRVGTALWWPPPLTAVLVMTAVPLLVIPLKLAVDRTGPPGMDGTGYYPSGHTATATVAYGAATLLLLPHLPRPNTRRALTLTCALLNLGVGYGLVRRGYHWPIDVLASWCLGGILLLVMAASTARYGREPTADQHSPRSTAPGSTRAAAPRVSGQPK</sequence>
<feature type="transmembrane region" description="Helical" evidence="2">
    <location>
        <begin position="227"/>
        <end position="244"/>
    </location>
</feature>
<dbReference type="SUPFAM" id="SSF48317">
    <property type="entry name" value="Acid phosphatase/Vanadium-dependent haloperoxidase"/>
    <property type="match status" value="1"/>
</dbReference>
<feature type="compositionally biased region" description="Low complexity" evidence="1">
    <location>
        <begin position="61"/>
        <end position="70"/>
    </location>
</feature>
<feature type="region of interest" description="Disordered" evidence="1">
    <location>
        <begin position="1"/>
        <end position="70"/>
    </location>
</feature>
<dbReference type="Proteomes" id="UP000634780">
    <property type="component" value="Unassembled WGS sequence"/>
</dbReference>
<comment type="caution">
    <text evidence="4">The sequence shown here is derived from an EMBL/GenBank/DDBJ whole genome shotgun (WGS) entry which is preliminary data.</text>
</comment>
<feature type="transmembrane region" description="Helical" evidence="2">
    <location>
        <begin position="195"/>
        <end position="215"/>
    </location>
</feature>
<reference evidence="4 5" key="1">
    <citation type="submission" date="2020-12" db="EMBL/GenBank/DDBJ databases">
        <title>Streptomyces typhae sp. nov., a novel endophytic actinomycete isolated from the root of cattail pollen (Typha angustifolia L.).</title>
        <authorList>
            <person name="Peng C."/>
            <person name="Liu C."/>
        </authorList>
    </citation>
    <scope>NUCLEOTIDE SEQUENCE [LARGE SCALE GENOMIC DNA]</scope>
    <source>
        <strain evidence="4 5">JCM 4753</strain>
    </source>
</reference>
<evidence type="ECO:0000313" key="5">
    <source>
        <dbReference type="Proteomes" id="UP000634780"/>
    </source>
</evidence>
<dbReference type="SMART" id="SM00014">
    <property type="entry name" value="acidPPc"/>
    <property type="match status" value="1"/>
</dbReference>
<dbReference type="InterPro" id="IPR000326">
    <property type="entry name" value="PAP2/HPO"/>
</dbReference>
<feature type="transmembrane region" description="Helical" evidence="2">
    <location>
        <begin position="250"/>
        <end position="270"/>
    </location>
</feature>
<gene>
    <name evidence="4" type="ORF">JGB26_05240</name>
</gene>
<dbReference type="CDD" id="cd03392">
    <property type="entry name" value="PAP2_like_2"/>
    <property type="match status" value="1"/>
</dbReference>
<evidence type="ECO:0000313" key="4">
    <source>
        <dbReference type="EMBL" id="MBJ3806524.1"/>
    </source>
</evidence>